<dbReference type="PANTHER" id="PTHR34662">
    <property type="entry name" value="OS04G0422700 PROTEIN"/>
    <property type="match status" value="1"/>
</dbReference>
<proteinExistence type="predicted"/>
<dbReference type="PANTHER" id="PTHR34662:SF3">
    <property type="entry name" value="OS04G0422700 PROTEIN"/>
    <property type="match status" value="1"/>
</dbReference>
<organism evidence="2 3">
    <name type="scientific">Kalanchoe fedtschenkoi</name>
    <name type="common">Lavender scallops</name>
    <name type="synonym">South American air plant</name>
    <dbReference type="NCBI Taxonomy" id="63787"/>
    <lineage>
        <taxon>Eukaryota</taxon>
        <taxon>Viridiplantae</taxon>
        <taxon>Streptophyta</taxon>
        <taxon>Embryophyta</taxon>
        <taxon>Tracheophyta</taxon>
        <taxon>Spermatophyta</taxon>
        <taxon>Magnoliopsida</taxon>
        <taxon>eudicotyledons</taxon>
        <taxon>Gunneridae</taxon>
        <taxon>Pentapetalae</taxon>
        <taxon>Saxifragales</taxon>
        <taxon>Crassulaceae</taxon>
        <taxon>Kalanchoe</taxon>
    </lineage>
</organism>
<sequence>MPETPRRGLRNMSSSHFFLIFLVCIIKHGSATTVVVDGVSEWKNPVAQIGDSIIFRTENHLKLYIFRNEEAFSTCSFDQATLLSNSNHTSYTWTPSRPGVFYFSFSNGTNSACQKGQKWAIKVLAPLRKSTPPAAAPKSSPAPISGGIVSSSPGYEFPSLPPQGADSPAGIPGLVPQKGGGIAIIDSNPAVPLPTEAADSTSITQPLHASSSDKQAVRRFLVAHTSICVAVCLML</sequence>
<dbReference type="Proteomes" id="UP000594263">
    <property type="component" value="Unplaced"/>
</dbReference>
<keyword evidence="3" id="KW-1185">Reference proteome</keyword>
<dbReference type="EnsemblPlants" id="Kaladp0030s0019.1.v1.1">
    <property type="protein sequence ID" value="Kaladp0030s0019.1.v1.1"/>
    <property type="gene ID" value="Kaladp0030s0019.v1.1"/>
</dbReference>
<feature type="signal peptide" evidence="1">
    <location>
        <begin position="1"/>
        <end position="31"/>
    </location>
</feature>
<name>A0A7N0TA60_KALFE</name>
<dbReference type="Gene3D" id="2.60.40.420">
    <property type="entry name" value="Cupredoxins - blue copper proteins"/>
    <property type="match status" value="1"/>
</dbReference>
<feature type="chain" id="PRO_5029870288" evidence="1">
    <location>
        <begin position="32"/>
        <end position="235"/>
    </location>
</feature>
<accession>A0A7N0TA60</accession>
<evidence type="ECO:0000313" key="3">
    <source>
        <dbReference type="Proteomes" id="UP000594263"/>
    </source>
</evidence>
<dbReference type="InterPro" id="IPR008972">
    <property type="entry name" value="Cupredoxin"/>
</dbReference>
<keyword evidence="1" id="KW-0732">Signal</keyword>
<dbReference type="Gramene" id="Kaladp0030s0019.1.v1.1">
    <property type="protein sequence ID" value="Kaladp0030s0019.1.v1.1"/>
    <property type="gene ID" value="Kaladp0030s0019.v1.1"/>
</dbReference>
<dbReference type="SUPFAM" id="SSF49503">
    <property type="entry name" value="Cupredoxins"/>
    <property type="match status" value="1"/>
</dbReference>
<evidence type="ECO:0000313" key="2">
    <source>
        <dbReference type="EnsemblPlants" id="Kaladp0030s0019.1.v1.1"/>
    </source>
</evidence>
<evidence type="ECO:0000256" key="1">
    <source>
        <dbReference type="SAM" id="SignalP"/>
    </source>
</evidence>
<dbReference type="AlphaFoldDB" id="A0A7N0TA60"/>
<protein>
    <submittedName>
        <fullName evidence="2">Uncharacterized protein</fullName>
    </submittedName>
</protein>
<dbReference type="OMA" id="PWPFRPH"/>
<reference evidence="2" key="1">
    <citation type="submission" date="2021-01" db="UniProtKB">
        <authorList>
            <consortium name="EnsemblPlants"/>
        </authorList>
    </citation>
    <scope>IDENTIFICATION</scope>
</reference>